<dbReference type="Gene3D" id="1.10.3730.20">
    <property type="match status" value="1"/>
</dbReference>
<dbReference type="Pfam" id="PF00892">
    <property type="entry name" value="EamA"/>
    <property type="match status" value="2"/>
</dbReference>
<evidence type="ECO:0000256" key="2">
    <source>
        <dbReference type="ARBA" id="ARBA00007362"/>
    </source>
</evidence>
<comment type="similarity">
    <text evidence="2">Belongs to the EamA transporter family.</text>
</comment>
<feature type="transmembrane region" description="Helical" evidence="6">
    <location>
        <begin position="118"/>
        <end position="136"/>
    </location>
</feature>
<keyword evidence="9" id="KW-1185">Reference proteome</keyword>
<evidence type="ECO:0000259" key="7">
    <source>
        <dbReference type="Pfam" id="PF00892"/>
    </source>
</evidence>
<keyword evidence="3 6" id="KW-0812">Transmembrane</keyword>
<evidence type="ECO:0000256" key="1">
    <source>
        <dbReference type="ARBA" id="ARBA00004127"/>
    </source>
</evidence>
<feature type="domain" description="EamA" evidence="7">
    <location>
        <begin position="11"/>
        <end position="159"/>
    </location>
</feature>
<feature type="transmembrane region" description="Helical" evidence="6">
    <location>
        <begin position="215"/>
        <end position="234"/>
    </location>
</feature>
<name>A0A7X0HSN5_9BACI</name>
<feature type="transmembrane region" description="Helical" evidence="6">
    <location>
        <begin position="47"/>
        <end position="67"/>
    </location>
</feature>
<dbReference type="InterPro" id="IPR000620">
    <property type="entry name" value="EamA_dom"/>
</dbReference>
<feature type="transmembrane region" description="Helical" evidence="6">
    <location>
        <begin position="169"/>
        <end position="194"/>
    </location>
</feature>
<proteinExistence type="inferred from homology"/>
<feature type="transmembrane region" description="Helical" evidence="6">
    <location>
        <begin position="240"/>
        <end position="259"/>
    </location>
</feature>
<feature type="transmembrane region" description="Helical" evidence="6">
    <location>
        <begin position="271"/>
        <end position="289"/>
    </location>
</feature>
<evidence type="ECO:0000256" key="4">
    <source>
        <dbReference type="ARBA" id="ARBA00022989"/>
    </source>
</evidence>
<dbReference type="SUPFAM" id="SSF103481">
    <property type="entry name" value="Multidrug resistance efflux transporter EmrE"/>
    <property type="match status" value="2"/>
</dbReference>
<dbReference type="AlphaFoldDB" id="A0A7X0HSN5"/>
<reference evidence="8 9" key="1">
    <citation type="submission" date="2020-08" db="EMBL/GenBank/DDBJ databases">
        <title>Genomic Encyclopedia of Type Strains, Phase IV (KMG-IV): sequencing the most valuable type-strain genomes for metagenomic binning, comparative biology and taxonomic classification.</title>
        <authorList>
            <person name="Goeker M."/>
        </authorList>
    </citation>
    <scope>NUCLEOTIDE SEQUENCE [LARGE SCALE GENOMIC DNA]</scope>
    <source>
        <strain evidence="8 9">DSM 5391</strain>
    </source>
</reference>
<feature type="domain" description="EamA" evidence="7">
    <location>
        <begin position="173"/>
        <end position="312"/>
    </location>
</feature>
<dbReference type="GO" id="GO:0016020">
    <property type="term" value="C:membrane"/>
    <property type="evidence" value="ECO:0007669"/>
    <property type="project" value="UniProtKB-SubCell"/>
</dbReference>
<evidence type="ECO:0000256" key="3">
    <source>
        <dbReference type="ARBA" id="ARBA00022692"/>
    </source>
</evidence>
<dbReference type="PANTHER" id="PTHR32322:SF2">
    <property type="entry name" value="EAMA DOMAIN-CONTAINING PROTEIN"/>
    <property type="match status" value="1"/>
</dbReference>
<keyword evidence="5 6" id="KW-0472">Membrane</keyword>
<gene>
    <name evidence="8" type="ORF">HNR53_002721</name>
</gene>
<dbReference type="Proteomes" id="UP000531594">
    <property type="component" value="Unassembled WGS sequence"/>
</dbReference>
<comment type="subcellular location">
    <subcellularLocation>
        <location evidence="1">Endomembrane system</location>
        <topology evidence="1">Multi-pass membrane protein</topology>
    </subcellularLocation>
</comment>
<dbReference type="InterPro" id="IPR037185">
    <property type="entry name" value="EmrE-like"/>
</dbReference>
<feature type="transmembrane region" description="Helical" evidence="6">
    <location>
        <begin position="295"/>
        <end position="315"/>
    </location>
</feature>
<feature type="transmembrane region" description="Helical" evidence="6">
    <location>
        <begin position="143"/>
        <end position="163"/>
    </location>
</feature>
<organism evidence="8 9">
    <name type="scientific">Bacillus benzoevorans</name>
    <dbReference type="NCBI Taxonomy" id="1456"/>
    <lineage>
        <taxon>Bacteria</taxon>
        <taxon>Bacillati</taxon>
        <taxon>Bacillota</taxon>
        <taxon>Bacilli</taxon>
        <taxon>Bacillales</taxon>
        <taxon>Bacillaceae</taxon>
        <taxon>Bacillus</taxon>
    </lineage>
</organism>
<feature type="transmembrane region" description="Helical" evidence="6">
    <location>
        <begin position="88"/>
        <end position="112"/>
    </location>
</feature>
<evidence type="ECO:0000313" key="9">
    <source>
        <dbReference type="Proteomes" id="UP000531594"/>
    </source>
</evidence>
<dbReference type="EMBL" id="JACHGK010000009">
    <property type="protein sequence ID" value="MBB6446071.1"/>
    <property type="molecule type" value="Genomic_DNA"/>
</dbReference>
<evidence type="ECO:0000256" key="6">
    <source>
        <dbReference type="SAM" id="Phobius"/>
    </source>
</evidence>
<protein>
    <submittedName>
        <fullName evidence="8">Drug/metabolite transporter (DMT)-like permease</fullName>
    </submittedName>
</protein>
<comment type="caution">
    <text evidence="8">The sequence shown here is derived from an EMBL/GenBank/DDBJ whole genome shotgun (WGS) entry which is preliminary data.</text>
</comment>
<keyword evidence="4 6" id="KW-1133">Transmembrane helix</keyword>
<accession>A0A7X0HSN5</accession>
<dbReference type="RefSeq" id="WP_184526740.1">
    <property type="nucleotide sequence ID" value="NZ_JACHGK010000009.1"/>
</dbReference>
<feature type="transmembrane region" description="Helical" evidence="6">
    <location>
        <begin position="12"/>
        <end position="35"/>
    </location>
</feature>
<evidence type="ECO:0000313" key="8">
    <source>
        <dbReference type="EMBL" id="MBB6446071.1"/>
    </source>
</evidence>
<evidence type="ECO:0000256" key="5">
    <source>
        <dbReference type="ARBA" id="ARBA00023136"/>
    </source>
</evidence>
<dbReference type="InterPro" id="IPR050638">
    <property type="entry name" value="AA-Vitamin_Transporters"/>
</dbReference>
<dbReference type="PANTHER" id="PTHR32322">
    <property type="entry name" value="INNER MEMBRANE TRANSPORTER"/>
    <property type="match status" value="1"/>
</dbReference>
<sequence>MHATNHSEAGKGVAAGVSSSIAWGVNTVIIGVILAKAPFVDSAAAMILAPFVSSFIHDLFSSLWMILWMSVKGKMIEVLKYMRTRNGWIIVLAALFGGPIGMTCYLLGIHYIGATFTASISSLFPAIGALLAFIFLKERIGPRAWLGIVLSIAGVIILSYIPSSGVSNSYFILGVLLALGSAIGWGLEGVICAWGLKDDDADPEMAVTIRQTASALTYTIFVMPMIHGYSLSFQVVKSDVVWLFLIAAFLGAANYVLYYRAIHLIGTARGTALNNTYAAWALAISLVIFKTPVSLHFIIGTIIVIVGSFFVIGNLKELVHISGDFDINTEDAEHPGNLISSNKKKWTKKT</sequence>